<dbReference type="Proteomes" id="UP000179627">
    <property type="component" value="Unassembled WGS sequence"/>
</dbReference>
<evidence type="ECO:0000313" key="4">
    <source>
        <dbReference type="Proteomes" id="UP000179627"/>
    </source>
</evidence>
<feature type="region of interest" description="Disordered" evidence="1">
    <location>
        <begin position="250"/>
        <end position="278"/>
    </location>
</feature>
<keyword evidence="2" id="KW-0812">Transmembrane</keyword>
<feature type="transmembrane region" description="Helical" evidence="2">
    <location>
        <begin position="84"/>
        <end position="104"/>
    </location>
</feature>
<protein>
    <submittedName>
        <fullName evidence="3">Uncharacterized protein</fullName>
    </submittedName>
</protein>
<organism evidence="3 4">
    <name type="scientific">Parafrankia colletiae</name>
    <dbReference type="NCBI Taxonomy" id="573497"/>
    <lineage>
        <taxon>Bacteria</taxon>
        <taxon>Bacillati</taxon>
        <taxon>Actinomycetota</taxon>
        <taxon>Actinomycetes</taxon>
        <taxon>Frankiales</taxon>
        <taxon>Frankiaceae</taxon>
        <taxon>Parafrankia</taxon>
    </lineage>
</organism>
<evidence type="ECO:0000256" key="2">
    <source>
        <dbReference type="SAM" id="Phobius"/>
    </source>
</evidence>
<keyword evidence="2" id="KW-0472">Membrane</keyword>
<dbReference type="AlphaFoldDB" id="A0A1S1RL63"/>
<gene>
    <name evidence="3" type="ORF">CC117_02165</name>
</gene>
<keyword evidence="4" id="KW-1185">Reference proteome</keyword>
<feature type="transmembrane region" description="Helical" evidence="2">
    <location>
        <begin position="111"/>
        <end position="134"/>
    </location>
</feature>
<dbReference type="OrthoDB" id="3268054at2"/>
<feature type="transmembrane region" description="Helical" evidence="2">
    <location>
        <begin position="154"/>
        <end position="176"/>
    </location>
</feature>
<accession>A0A1S1RL63</accession>
<feature type="transmembrane region" description="Helical" evidence="2">
    <location>
        <begin position="25"/>
        <end position="46"/>
    </location>
</feature>
<comment type="caution">
    <text evidence="3">The sequence shown here is derived from an EMBL/GenBank/DDBJ whole genome shotgun (WGS) entry which is preliminary data.</text>
</comment>
<evidence type="ECO:0000313" key="3">
    <source>
        <dbReference type="EMBL" id="OHV46549.1"/>
    </source>
</evidence>
<name>A0A1S1RL63_9ACTN</name>
<feature type="transmembrane region" description="Helical" evidence="2">
    <location>
        <begin position="183"/>
        <end position="201"/>
    </location>
</feature>
<reference evidence="4" key="1">
    <citation type="submission" date="2016-07" db="EMBL/GenBank/DDBJ databases">
        <title>Sequence Frankia sp. strain CcI1.17.</title>
        <authorList>
            <person name="Ghodhbane-Gtari F."/>
            <person name="Swanson E."/>
            <person name="Gueddou A."/>
            <person name="Morris K."/>
            <person name="Hezbri K."/>
            <person name="Ktari A."/>
            <person name="Nouioui I."/>
            <person name="Abebe-Akele F."/>
            <person name="Simpson S."/>
            <person name="Thomas K."/>
            <person name="Gtari M."/>
            <person name="Tisa L.S."/>
            <person name="Hurst S."/>
        </authorList>
    </citation>
    <scope>NUCLEOTIDE SEQUENCE [LARGE SCALE GENOMIC DNA]</scope>
    <source>
        <strain evidence="4">Cc1.17</strain>
    </source>
</reference>
<sequence>MLPGPWPADGGADGGYWLDEDGLTFGPFVTVGAALYPLPVLAFVAAAVNARRVARAMLGLTCLAVLAILVAPLAAPSIDAERPQLYLLVVLGLLAALAAAGYSATASRRELFGAVATHGLLLAGATALSVSSFHRTYPGSPWNRPLHAYRGYGGLLDTVEMIVPAAVTVGALLATAASVRRPGWIVATFTIGGIWSILPIAESIRYDRWGWESNYTGLGFAFVFGLITLAAVVDLFRAAGLKVVRTSDLPHKIPGSPTRPEPNTFTARSTPPGPPPAP</sequence>
<feature type="transmembrane region" description="Helical" evidence="2">
    <location>
        <begin position="58"/>
        <end position="78"/>
    </location>
</feature>
<dbReference type="EMBL" id="MBLM01000002">
    <property type="protein sequence ID" value="OHV46549.1"/>
    <property type="molecule type" value="Genomic_DNA"/>
</dbReference>
<evidence type="ECO:0000256" key="1">
    <source>
        <dbReference type="SAM" id="MobiDB-lite"/>
    </source>
</evidence>
<keyword evidence="2" id="KW-1133">Transmembrane helix</keyword>
<feature type="transmembrane region" description="Helical" evidence="2">
    <location>
        <begin position="213"/>
        <end position="236"/>
    </location>
</feature>
<proteinExistence type="predicted"/>